<keyword evidence="2" id="KW-1133">Transmembrane helix</keyword>
<feature type="region of interest" description="Disordered" evidence="1">
    <location>
        <begin position="1082"/>
        <end position="1102"/>
    </location>
</feature>
<sequence length="1349" mass="146869">MASPDFYSHSPQLPHNSLQHAYALDPATPVHSPHHSIHSSTSSRTPIHTLSIHEYRKQQNTPTSQASTPSGKTLRRKPAAPALNGVERVQSIARAPLRSLHFSQSAQQLTTHQPLPRSPPHLFPQQPLSDHAFRTQSAEPRIPGGIGPRYQSTGHVDHGPSLRSNNPAKVSNFKPIKRLPKPSTKGSAQSPLHSPPAIVTSVRSRLSPLQTTSYSNPETQFSSDTQTTPSTFSLSRFPQPPHAFNPSLSPPIDENAPPPPYLSTTYTTTAPATPPATPAVIHYRGASFDLVNPHESLLFHDIVTPSRDLDSTDYPLLSTPDDSDIMAPKRNLYGDLTSAYSSITRRTEDSPNLNLPLPPTPAAVSPGFSDYSSPTFSYESNLAVSPLAVRKVTADETRFSLKQLTRSLTKKLVRDPEPGPTELRDFSIPIVTAADVNGPFPRPLLESYRHMGPITHDHSAFRMASPVSPMSPMSPLSRTFPTADTQRSSKHESDVSVERPRFVKDQSDTSPLSSMIPDDPSTQVARGDSPHPMSSHPRISFSESDIPGRPYYEDMTSLYPGSSIYSHEGDDTSAYPPSLYSKRKSNPFAPLSLENPFTGDYSRDSLYSYVHSNHASRRASRPLTLNDHRLSKPMGNEKTDTISKLIDHYGLNDNTDSHPIADSNNYDEPTPVQRPRRPDLVPGFSQFDFDLPHHVDAHQSGHQNDVPDIHPFQPSRGRKAVIMQAVGSPPRTQAPLAPAFEYDEEPKPIIRQETSDIYSAASSYGDTCHLLQTSPPRAEKLAGLVPPVSRPLLEPSSSYSQGSGQINPLLGPSSSYSQPDGCASPSTPQVALDEAEKIFGEAASGSKDGGIPAMWSGRGSGNLLRSNRDSGVSANMTDGEEEKGDWETVGSGGHKAQHSLGDSIADYSSTDSSRVSFSKSGLLPIMQQQHSSLYSYPSPLPSHDHPFSSSPPMDTRVSLQAAPYDGASSQVDSSPPPSSTVPLFRTRKSNSNHGQPYHFTPWTTAPQFTLSDKETQELLNSGPNDEILYEDQQELADPISNMSFQEESPGLVRENSFEKFSFLGPRGNLTGTPLGTNMQEVGSSVADNSSPGAALSSSPYTRLRRPRSGYPGFYVAPGRTVSVTRIRTSQGPLVASPATPPELDRSPSEVTLFPERLHLPPPAEPTPLLAGRRKSINSPMSPSRRASRAAVNGQTKLRDMILASDTQIVNLSQAGRKSHYVPGHCVRPSTANTDTPLRPTLSEVSLKPNLANEHSPHLLCPERALDPQVEEERRRTSWIIFALFCVLPPMLVLYRWLGDYTIIALTKGRLGHCTQKPKRIALGVGIAVNISLVSVILIPILVAHAAGLV</sequence>
<feature type="region of interest" description="Disordered" evidence="1">
    <location>
        <begin position="613"/>
        <end position="637"/>
    </location>
</feature>
<feature type="compositionally biased region" description="Basic and acidic residues" evidence="1">
    <location>
        <begin position="487"/>
        <end position="507"/>
    </location>
</feature>
<feature type="region of interest" description="Disordered" evidence="1">
    <location>
        <begin position="655"/>
        <end position="675"/>
    </location>
</feature>
<feature type="compositionally biased region" description="Polar residues" evidence="1">
    <location>
        <begin position="58"/>
        <end position="71"/>
    </location>
</feature>
<protein>
    <submittedName>
        <fullName evidence="3">Uncharacterized protein</fullName>
    </submittedName>
</protein>
<feature type="region of interest" description="Disordered" evidence="1">
    <location>
        <begin position="105"/>
        <end position="195"/>
    </location>
</feature>
<feature type="region of interest" description="Disordered" evidence="1">
    <location>
        <begin position="210"/>
        <end position="233"/>
    </location>
</feature>
<feature type="region of interest" description="Disordered" evidence="1">
    <location>
        <begin position="26"/>
        <end position="45"/>
    </location>
</feature>
<feature type="compositionally biased region" description="Polar residues" evidence="1">
    <location>
        <begin position="863"/>
        <end position="876"/>
    </location>
</feature>
<feature type="region of interest" description="Disordered" evidence="1">
    <location>
        <begin position="862"/>
        <end position="897"/>
    </location>
</feature>
<feature type="region of interest" description="Disordered" evidence="1">
    <location>
        <begin position="933"/>
        <end position="957"/>
    </location>
</feature>
<organism evidence="3 4">
    <name type="scientific">Pleomassaria siparia CBS 279.74</name>
    <dbReference type="NCBI Taxonomy" id="1314801"/>
    <lineage>
        <taxon>Eukaryota</taxon>
        <taxon>Fungi</taxon>
        <taxon>Dikarya</taxon>
        <taxon>Ascomycota</taxon>
        <taxon>Pezizomycotina</taxon>
        <taxon>Dothideomycetes</taxon>
        <taxon>Pleosporomycetidae</taxon>
        <taxon>Pleosporales</taxon>
        <taxon>Pleomassariaceae</taxon>
        <taxon>Pleomassaria</taxon>
    </lineage>
</organism>
<reference evidence="3" key="1">
    <citation type="journal article" date="2020" name="Stud. Mycol.">
        <title>101 Dothideomycetes genomes: a test case for predicting lifestyles and emergence of pathogens.</title>
        <authorList>
            <person name="Haridas S."/>
            <person name="Albert R."/>
            <person name="Binder M."/>
            <person name="Bloem J."/>
            <person name="Labutti K."/>
            <person name="Salamov A."/>
            <person name="Andreopoulos B."/>
            <person name="Baker S."/>
            <person name="Barry K."/>
            <person name="Bills G."/>
            <person name="Bluhm B."/>
            <person name="Cannon C."/>
            <person name="Castanera R."/>
            <person name="Culley D."/>
            <person name="Daum C."/>
            <person name="Ezra D."/>
            <person name="Gonzalez J."/>
            <person name="Henrissat B."/>
            <person name="Kuo A."/>
            <person name="Liang C."/>
            <person name="Lipzen A."/>
            <person name="Lutzoni F."/>
            <person name="Magnuson J."/>
            <person name="Mondo S."/>
            <person name="Nolan M."/>
            <person name="Ohm R."/>
            <person name="Pangilinan J."/>
            <person name="Park H.-J."/>
            <person name="Ramirez L."/>
            <person name="Alfaro M."/>
            <person name="Sun H."/>
            <person name="Tritt A."/>
            <person name="Yoshinaga Y."/>
            <person name="Zwiers L.-H."/>
            <person name="Turgeon B."/>
            <person name="Goodwin S."/>
            <person name="Spatafora J."/>
            <person name="Crous P."/>
            <person name="Grigoriev I."/>
        </authorList>
    </citation>
    <scope>NUCLEOTIDE SEQUENCE</scope>
    <source>
        <strain evidence="3">CBS 279.74</strain>
    </source>
</reference>
<feature type="compositionally biased region" description="Low complexity" evidence="1">
    <location>
        <begin position="1181"/>
        <end position="1190"/>
    </location>
</feature>
<evidence type="ECO:0000313" key="3">
    <source>
        <dbReference type="EMBL" id="KAF2713579.1"/>
    </source>
</evidence>
<gene>
    <name evidence="3" type="ORF">K504DRAFT_472885</name>
</gene>
<evidence type="ECO:0000256" key="1">
    <source>
        <dbReference type="SAM" id="MobiDB-lite"/>
    </source>
</evidence>
<name>A0A6G1KL64_9PLEO</name>
<accession>A0A6G1KL64</accession>
<feature type="region of interest" description="Disordered" evidence="1">
    <location>
        <begin position="792"/>
        <end position="828"/>
    </location>
</feature>
<dbReference type="Proteomes" id="UP000799428">
    <property type="component" value="Unassembled WGS sequence"/>
</dbReference>
<feature type="transmembrane region" description="Helical" evidence="2">
    <location>
        <begin position="1278"/>
        <end position="1298"/>
    </location>
</feature>
<keyword evidence="2" id="KW-0472">Membrane</keyword>
<dbReference type="EMBL" id="MU005765">
    <property type="protein sequence ID" value="KAF2713579.1"/>
    <property type="molecule type" value="Genomic_DNA"/>
</dbReference>
<evidence type="ECO:0000313" key="4">
    <source>
        <dbReference type="Proteomes" id="UP000799428"/>
    </source>
</evidence>
<dbReference type="OrthoDB" id="5353066at2759"/>
<feature type="region of interest" description="Disordered" evidence="1">
    <location>
        <begin position="54"/>
        <end position="85"/>
    </location>
</feature>
<keyword evidence="2" id="KW-0812">Transmembrane</keyword>
<feature type="region of interest" description="Disordered" evidence="1">
    <location>
        <begin position="1156"/>
        <end position="1192"/>
    </location>
</feature>
<keyword evidence="4" id="KW-1185">Reference proteome</keyword>
<feature type="compositionally biased region" description="Low complexity" evidence="1">
    <location>
        <begin position="465"/>
        <end position="475"/>
    </location>
</feature>
<feature type="compositionally biased region" description="Basic and acidic residues" evidence="1">
    <location>
        <begin position="626"/>
        <end position="637"/>
    </location>
</feature>
<feature type="compositionally biased region" description="Polar residues" evidence="1">
    <location>
        <begin position="476"/>
        <end position="486"/>
    </location>
</feature>
<feature type="compositionally biased region" description="Polar residues" evidence="1">
    <location>
        <begin position="1082"/>
        <end position="1100"/>
    </location>
</feature>
<evidence type="ECO:0000256" key="2">
    <source>
        <dbReference type="SAM" id="Phobius"/>
    </source>
</evidence>
<feature type="region of interest" description="Disordered" evidence="1">
    <location>
        <begin position="465"/>
        <end position="547"/>
    </location>
</feature>
<feature type="transmembrane region" description="Helical" evidence="2">
    <location>
        <begin position="1319"/>
        <end position="1346"/>
    </location>
</feature>
<feature type="compositionally biased region" description="Polar residues" evidence="1">
    <location>
        <begin position="795"/>
        <end position="828"/>
    </location>
</feature>
<proteinExistence type="predicted"/>